<dbReference type="InterPro" id="IPR016024">
    <property type="entry name" value="ARM-type_fold"/>
</dbReference>
<keyword evidence="2" id="KW-1185">Reference proteome</keyword>
<dbReference type="SUPFAM" id="SSF48371">
    <property type="entry name" value="ARM repeat"/>
    <property type="match status" value="1"/>
</dbReference>
<comment type="caution">
    <text evidence="1">The sequence shown here is derived from an EMBL/GenBank/DDBJ whole genome shotgun (WGS) entry which is preliminary data.</text>
</comment>
<evidence type="ECO:0000313" key="2">
    <source>
        <dbReference type="Proteomes" id="UP000269438"/>
    </source>
</evidence>
<dbReference type="Pfam" id="PF08713">
    <property type="entry name" value="DNA_alkylation"/>
    <property type="match status" value="1"/>
</dbReference>
<dbReference type="OrthoDB" id="9797162at2"/>
<dbReference type="RefSeq" id="WP_121687678.1">
    <property type="nucleotide sequence ID" value="NZ_RCUY01000002.1"/>
</dbReference>
<evidence type="ECO:0000313" key="1">
    <source>
        <dbReference type="EMBL" id="RLP84063.1"/>
    </source>
</evidence>
<proteinExistence type="predicted"/>
<reference evidence="1 2" key="1">
    <citation type="submission" date="2018-10" db="EMBL/GenBank/DDBJ databases">
        <authorList>
            <person name="Li J."/>
        </authorList>
    </citation>
    <scope>NUCLEOTIDE SEQUENCE [LARGE SCALE GENOMIC DNA]</scope>
    <source>
        <strain evidence="1 2">JCM 11654</strain>
    </source>
</reference>
<dbReference type="Gene3D" id="1.25.40.290">
    <property type="entry name" value="ARM repeat domains"/>
    <property type="match status" value="1"/>
</dbReference>
<accession>A0A3L7AU75</accession>
<dbReference type="EMBL" id="RCUY01000002">
    <property type="protein sequence ID" value="RLP84063.1"/>
    <property type="molecule type" value="Genomic_DNA"/>
</dbReference>
<protein>
    <submittedName>
        <fullName evidence="1">DNA alkylation repair protein</fullName>
    </submittedName>
</protein>
<dbReference type="AlphaFoldDB" id="A0A3L7AU75"/>
<dbReference type="InterPro" id="IPR014825">
    <property type="entry name" value="DNA_alkylation"/>
</dbReference>
<organism evidence="1 2">
    <name type="scientific">Mycetocola lacteus</name>
    <dbReference type="NCBI Taxonomy" id="76637"/>
    <lineage>
        <taxon>Bacteria</taxon>
        <taxon>Bacillati</taxon>
        <taxon>Actinomycetota</taxon>
        <taxon>Actinomycetes</taxon>
        <taxon>Micrococcales</taxon>
        <taxon>Microbacteriaceae</taxon>
        <taxon>Mycetocola</taxon>
    </lineage>
</organism>
<gene>
    <name evidence="1" type="ORF">D9V34_04485</name>
</gene>
<sequence>MPFADELLGHQALRALETSLREAGLEHSPALTAIDADVLSPLTLRERTDLIRDAILADVPGDFAVLSRLVHAAAEAPTPPSGWGVWPLTEAVTSRALATDPDTHLPEALALQAALTPGLTAEWGIRGLLRHDLHRALGIIQTWTSHPDEHVRRLASEGTRAYLPWGVRVPQIIAEPESTLPILHALYRDPSEYVRRSVANHLNDIARHRPDLVTETTAAWLADPDDNTAWLVKHALRTLIKKGDPTALAQLGFAPAAAEVSALELTTERVPAGGKIGFSATVTNTGSSATKLAIDYVIHFQKANGTLAPKTFKLVTRTLAPGERIRVAKEHSFKPITTRRYHPGEHAVALQVNGVAFEQAAFELDAD</sequence>
<name>A0A3L7AU75_9MICO</name>
<dbReference type="Proteomes" id="UP000269438">
    <property type="component" value="Unassembled WGS sequence"/>
</dbReference>